<protein>
    <submittedName>
        <fullName evidence="8">Menaquinol-cytochrome c reductase iron-sulfur subunit</fullName>
    </submittedName>
</protein>
<dbReference type="Proteomes" id="UP000269669">
    <property type="component" value="Unassembled WGS sequence"/>
</dbReference>
<evidence type="ECO:0000256" key="6">
    <source>
        <dbReference type="SAM" id="Phobius"/>
    </source>
</evidence>
<keyword evidence="6" id="KW-0472">Membrane</keyword>
<evidence type="ECO:0000256" key="3">
    <source>
        <dbReference type="ARBA" id="ARBA00023004"/>
    </source>
</evidence>
<feature type="domain" description="Rieske" evidence="7">
    <location>
        <begin position="72"/>
        <end position="166"/>
    </location>
</feature>
<sequence length="182" mass="19803">MPAPAHLPEQMPVPVPERRSFLGLLLAAAGGLVSATLAIPLMRFATFPLRVPSEEASWSDVGKIDEFLSLAEPVARTIDVKKIDGWRSSVVQNGVYIVPTGSGNFKVLSSVCPHLGCAVRWIGKRDKFICPCHGGTFTNIGVHISGPPLRAMDELESKVENGILKVRFQYFRQLVAKKEPVG</sequence>
<keyword evidence="9" id="KW-1185">Reference proteome</keyword>
<dbReference type="InterPro" id="IPR017941">
    <property type="entry name" value="Rieske_2Fe-2S"/>
</dbReference>
<keyword evidence="4" id="KW-0411">Iron-sulfur</keyword>
<feature type="transmembrane region" description="Helical" evidence="6">
    <location>
        <begin position="20"/>
        <end position="41"/>
    </location>
</feature>
<dbReference type="Pfam" id="PF00355">
    <property type="entry name" value="Rieske"/>
    <property type="match status" value="1"/>
</dbReference>
<dbReference type="RefSeq" id="WP_125485854.1">
    <property type="nucleotide sequence ID" value="NZ_RSDW01000001.1"/>
</dbReference>
<keyword evidence="3" id="KW-0408">Iron</keyword>
<dbReference type="SUPFAM" id="SSF50022">
    <property type="entry name" value="ISP domain"/>
    <property type="match status" value="1"/>
</dbReference>
<keyword evidence="2" id="KW-0479">Metal-binding</keyword>
<organism evidence="8 9">
    <name type="scientific">Edaphobacter aggregans</name>
    <dbReference type="NCBI Taxonomy" id="570835"/>
    <lineage>
        <taxon>Bacteria</taxon>
        <taxon>Pseudomonadati</taxon>
        <taxon>Acidobacteriota</taxon>
        <taxon>Terriglobia</taxon>
        <taxon>Terriglobales</taxon>
        <taxon>Acidobacteriaceae</taxon>
        <taxon>Edaphobacter</taxon>
    </lineage>
</organism>
<evidence type="ECO:0000256" key="4">
    <source>
        <dbReference type="ARBA" id="ARBA00023014"/>
    </source>
</evidence>
<proteinExistence type="predicted"/>
<accession>A0A428MKM0</accession>
<dbReference type="Gene3D" id="2.102.10.10">
    <property type="entry name" value="Rieske [2Fe-2S] iron-sulphur domain"/>
    <property type="match status" value="1"/>
</dbReference>
<reference evidence="8 9" key="1">
    <citation type="submission" date="2018-12" db="EMBL/GenBank/DDBJ databases">
        <title>Sequencing of bacterial isolates from soil warming experiment in Harvard Forest, Massachusetts, USA.</title>
        <authorList>
            <person name="Deangelis K."/>
        </authorList>
    </citation>
    <scope>NUCLEOTIDE SEQUENCE [LARGE SCALE GENOMIC DNA]</scope>
    <source>
        <strain evidence="8 9">EB153</strain>
    </source>
</reference>
<comment type="caution">
    <text evidence="8">The sequence shown here is derived from an EMBL/GenBank/DDBJ whole genome shotgun (WGS) entry which is preliminary data.</text>
</comment>
<dbReference type="PANTHER" id="PTHR10134">
    <property type="entry name" value="CYTOCHROME B-C1 COMPLEX SUBUNIT RIESKE, MITOCHONDRIAL"/>
    <property type="match status" value="1"/>
</dbReference>
<keyword evidence="5" id="KW-1015">Disulfide bond</keyword>
<gene>
    <name evidence="8" type="ORF">EDE15_2891</name>
</gene>
<dbReference type="GO" id="GO:0046872">
    <property type="term" value="F:metal ion binding"/>
    <property type="evidence" value="ECO:0007669"/>
    <property type="project" value="UniProtKB-KW"/>
</dbReference>
<evidence type="ECO:0000313" key="8">
    <source>
        <dbReference type="EMBL" id="RSL17359.1"/>
    </source>
</evidence>
<dbReference type="InterPro" id="IPR036922">
    <property type="entry name" value="Rieske_2Fe-2S_sf"/>
</dbReference>
<evidence type="ECO:0000256" key="5">
    <source>
        <dbReference type="ARBA" id="ARBA00023157"/>
    </source>
</evidence>
<evidence type="ECO:0000256" key="2">
    <source>
        <dbReference type="ARBA" id="ARBA00022723"/>
    </source>
</evidence>
<dbReference type="AlphaFoldDB" id="A0A428MKM0"/>
<keyword evidence="1" id="KW-0001">2Fe-2S</keyword>
<dbReference type="InterPro" id="IPR014349">
    <property type="entry name" value="Rieske_Fe-S_prot"/>
</dbReference>
<name>A0A428MKM0_9BACT</name>
<dbReference type="PROSITE" id="PS51318">
    <property type="entry name" value="TAT"/>
    <property type="match status" value="1"/>
</dbReference>
<dbReference type="OrthoDB" id="9767869at2"/>
<dbReference type="PROSITE" id="PS51296">
    <property type="entry name" value="RIESKE"/>
    <property type="match status" value="1"/>
</dbReference>
<keyword evidence="6" id="KW-0812">Transmembrane</keyword>
<dbReference type="CDD" id="cd03467">
    <property type="entry name" value="Rieske"/>
    <property type="match status" value="1"/>
</dbReference>
<keyword evidence="6" id="KW-1133">Transmembrane helix</keyword>
<evidence type="ECO:0000259" key="7">
    <source>
        <dbReference type="PROSITE" id="PS51296"/>
    </source>
</evidence>
<evidence type="ECO:0000256" key="1">
    <source>
        <dbReference type="ARBA" id="ARBA00022714"/>
    </source>
</evidence>
<dbReference type="InterPro" id="IPR006311">
    <property type="entry name" value="TAT_signal"/>
</dbReference>
<dbReference type="EMBL" id="RSDW01000001">
    <property type="protein sequence ID" value="RSL17359.1"/>
    <property type="molecule type" value="Genomic_DNA"/>
</dbReference>
<evidence type="ECO:0000313" key="9">
    <source>
        <dbReference type="Proteomes" id="UP000269669"/>
    </source>
</evidence>
<dbReference type="GO" id="GO:0051537">
    <property type="term" value="F:2 iron, 2 sulfur cluster binding"/>
    <property type="evidence" value="ECO:0007669"/>
    <property type="project" value="UniProtKB-KW"/>
</dbReference>